<protein>
    <submittedName>
        <fullName evidence="2">Uncharacterized protein</fullName>
    </submittedName>
</protein>
<organism evidence="2 3">
    <name type="scientific">Purpureocillium lilacinum</name>
    <name type="common">Paecilomyces lilacinus</name>
    <dbReference type="NCBI Taxonomy" id="33203"/>
    <lineage>
        <taxon>Eukaryota</taxon>
        <taxon>Fungi</taxon>
        <taxon>Dikarya</taxon>
        <taxon>Ascomycota</taxon>
        <taxon>Pezizomycotina</taxon>
        <taxon>Sordariomycetes</taxon>
        <taxon>Hypocreomycetidae</taxon>
        <taxon>Hypocreales</taxon>
        <taxon>Ophiocordycipitaceae</taxon>
        <taxon>Purpureocillium</taxon>
    </lineage>
</organism>
<sequence length="282" mass="29936">MERCLESLGERQGARIACATLGKDGGRTGELGRRGETLVAFWKPSAMFGGRRSKDGGEGAGVTNTKARHRRRSMSTSMGWAAAEGVEERLPGRRRRAARAMESRVVADTGPTRTRAECSVVCRHESWAGLGRAGGGSQMHGQCAPELARGRGVGVGVVRALWPRAVGGRSTLINPRSGLMGGGGGRRAWQGTWDRRWAGLGPPTRSQSWTYDGSRRRREETEGGAGVLEDGRVDDDDDDDTTMKKGKPGGGGGGGRENSGSRKAGGEDSEDGNKCVVERDGR</sequence>
<gene>
    <name evidence="2" type="ORF">VFPBJ_01275</name>
</gene>
<feature type="compositionally biased region" description="Gly residues" evidence="1">
    <location>
        <begin position="248"/>
        <end position="257"/>
    </location>
</feature>
<dbReference type="EMBL" id="LSBH01000001">
    <property type="protein sequence ID" value="OAQ87235.1"/>
    <property type="molecule type" value="Genomic_DNA"/>
</dbReference>
<accession>A0A179HAC5</accession>
<comment type="caution">
    <text evidence="2">The sequence shown here is derived from an EMBL/GenBank/DDBJ whole genome shotgun (WGS) entry which is preliminary data.</text>
</comment>
<feature type="region of interest" description="Disordered" evidence="1">
    <location>
        <begin position="49"/>
        <end position="86"/>
    </location>
</feature>
<reference evidence="2 3" key="1">
    <citation type="submission" date="2016-01" db="EMBL/GenBank/DDBJ databases">
        <title>Biosynthesis of antibiotic leucinostatins and their inhibition on Phytophthora in bio-control Purpureocillium lilacinum.</title>
        <authorList>
            <person name="Wang G."/>
            <person name="Liu Z."/>
            <person name="Lin R."/>
            <person name="Li E."/>
            <person name="Mao Z."/>
            <person name="Ling J."/>
            <person name="Yin W."/>
            <person name="Xie B."/>
        </authorList>
    </citation>
    <scope>NUCLEOTIDE SEQUENCE [LARGE SCALE GENOMIC DNA]</scope>
    <source>
        <strain evidence="2">PLBJ-1</strain>
    </source>
</reference>
<evidence type="ECO:0000256" key="1">
    <source>
        <dbReference type="SAM" id="MobiDB-lite"/>
    </source>
</evidence>
<evidence type="ECO:0000313" key="3">
    <source>
        <dbReference type="Proteomes" id="UP000078240"/>
    </source>
</evidence>
<proteinExistence type="predicted"/>
<evidence type="ECO:0000313" key="2">
    <source>
        <dbReference type="EMBL" id="OAQ87235.1"/>
    </source>
</evidence>
<dbReference type="Proteomes" id="UP000078240">
    <property type="component" value="Unassembled WGS sequence"/>
</dbReference>
<feature type="compositionally biased region" description="Basic and acidic residues" evidence="1">
    <location>
        <begin position="271"/>
        <end position="282"/>
    </location>
</feature>
<dbReference type="AlphaFoldDB" id="A0A179HAC5"/>
<feature type="region of interest" description="Disordered" evidence="1">
    <location>
        <begin position="195"/>
        <end position="282"/>
    </location>
</feature>
<name>A0A179HAC5_PURLI</name>